<gene>
    <name evidence="3" type="primary">LOC117647195</name>
</gene>
<protein>
    <submittedName>
        <fullName evidence="3">Uncharacterized protein LOC117647195</fullName>
    </submittedName>
</protein>
<evidence type="ECO:0000256" key="1">
    <source>
        <dbReference type="SAM" id="MobiDB-lite"/>
    </source>
</evidence>
<feature type="region of interest" description="Disordered" evidence="1">
    <location>
        <begin position="181"/>
        <end position="204"/>
    </location>
</feature>
<dbReference type="KEGG" id="tpal:117647195"/>
<proteinExistence type="predicted"/>
<keyword evidence="2" id="KW-1185">Reference proteome</keyword>
<sequence length="204" mass="22804">MQMQIKWRASQMMAGCLRLTMLESRSYMILFCFLNLKLLHPSKADIHDSSEASKARPSDIQSVSPWCHPARPQDVLVAIQDVHGMSLASKECHCYVQSVSPWCHPARPQDVLAAIQDVHGMSLASKECHCYVQSVSSWCHPARPQDVRRMSLASKACPRGVTQRVHRTSAGCPWRPKRVPVVSPSASTERPRCLPGRPWDVPGV</sequence>
<dbReference type="AlphaFoldDB" id="A0A6P8Z4L4"/>
<dbReference type="Proteomes" id="UP000515158">
    <property type="component" value="Unplaced"/>
</dbReference>
<evidence type="ECO:0000313" key="2">
    <source>
        <dbReference type="Proteomes" id="UP000515158"/>
    </source>
</evidence>
<name>A0A6P8Z4L4_THRPL</name>
<dbReference type="GeneID" id="117647195"/>
<evidence type="ECO:0000313" key="3">
    <source>
        <dbReference type="RefSeq" id="XP_034244716.1"/>
    </source>
</evidence>
<dbReference type="InParanoid" id="A0A6P8Z4L4"/>
<organism evidence="3">
    <name type="scientific">Thrips palmi</name>
    <name type="common">Melon thrips</name>
    <dbReference type="NCBI Taxonomy" id="161013"/>
    <lineage>
        <taxon>Eukaryota</taxon>
        <taxon>Metazoa</taxon>
        <taxon>Ecdysozoa</taxon>
        <taxon>Arthropoda</taxon>
        <taxon>Hexapoda</taxon>
        <taxon>Insecta</taxon>
        <taxon>Pterygota</taxon>
        <taxon>Neoptera</taxon>
        <taxon>Paraneoptera</taxon>
        <taxon>Thysanoptera</taxon>
        <taxon>Terebrantia</taxon>
        <taxon>Thripoidea</taxon>
        <taxon>Thripidae</taxon>
        <taxon>Thrips</taxon>
    </lineage>
</organism>
<dbReference type="RefSeq" id="XP_034244716.1">
    <property type="nucleotide sequence ID" value="XM_034388825.1"/>
</dbReference>
<reference evidence="3" key="1">
    <citation type="submission" date="2025-08" db="UniProtKB">
        <authorList>
            <consortium name="RefSeq"/>
        </authorList>
    </citation>
    <scope>IDENTIFICATION</scope>
    <source>
        <tissue evidence="3">Total insect</tissue>
    </source>
</reference>
<accession>A0A6P8Z4L4</accession>